<proteinExistence type="predicted"/>
<sequence length="82" mass="9256">MPFLFSVSLVLVLPSASYRFSRTSRISFSSSFASSCRSCWLQGRFSFLLDINLFVCLFYPFLSDTRGALCIFVFLPSLAGLF</sequence>
<organism evidence="1">
    <name type="scientific">Leishmania guyanensis</name>
    <dbReference type="NCBI Taxonomy" id="5670"/>
    <lineage>
        <taxon>Eukaryota</taxon>
        <taxon>Discoba</taxon>
        <taxon>Euglenozoa</taxon>
        <taxon>Kinetoplastea</taxon>
        <taxon>Metakinetoplastina</taxon>
        <taxon>Trypanosomatida</taxon>
        <taxon>Trypanosomatidae</taxon>
        <taxon>Leishmaniinae</taxon>
        <taxon>Leishmania</taxon>
        <taxon>Leishmania guyanensis species complex</taxon>
    </lineage>
</organism>
<dbReference type="EMBL" id="CALQ01000929">
    <property type="protein sequence ID" value="CCM15791.1"/>
    <property type="molecule type" value="Genomic_DNA"/>
</dbReference>
<name>A0A1E1IWX6_LEIGU</name>
<gene>
    <name evidence="1" type="primary">LgM4147LRVhigh.23.01080.01630</name>
    <name evidence="1" type="ORF">BN36_2333060</name>
</gene>
<reference evidence="1" key="1">
    <citation type="submission" date="2012-08" db="EMBL/GenBank/DDBJ databases">
        <title>Comparative genomics of metastatic and non-metastatic Leishmania guyanensis provides insights into polygenic factors involved in Leishmania RNA virus infection.</title>
        <authorList>
            <person name="Smith D."/>
            <person name="Hertz-Fowler C."/>
            <person name="Martin R."/>
            <person name="Dickens N."/>
            <person name="Fasel N."/>
            <person name="Falquet L."/>
            <person name="Beverley S."/>
            <person name="Zangger H."/>
            <person name="Calderon-Copete S."/>
            <person name="Mottram J."/>
            <person name="Xenarios I."/>
        </authorList>
    </citation>
    <scope>NUCLEOTIDE SEQUENCE</scope>
    <source>
        <strain evidence="1">MHOM/BR/75/M4147/SSU:IR2SAT-LUC</strain>
    </source>
</reference>
<evidence type="ECO:0000313" key="1">
    <source>
        <dbReference type="EMBL" id="CCM15791.1"/>
    </source>
</evidence>
<accession>A0A1E1IWX6</accession>
<dbReference type="AlphaFoldDB" id="A0A1E1IWX6"/>
<protein>
    <submittedName>
        <fullName evidence="1">Uncharacterized protein</fullName>
    </submittedName>
</protein>